<evidence type="ECO:0000256" key="2">
    <source>
        <dbReference type="ARBA" id="ARBA00006275"/>
    </source>
</evidence>
<evidence type="ECO:0000313" key="9">
    <source>
        <dbReference type="Proteomes" id="UP001193389"/>
    </source>
</evidence>
<evidence type="ECO:0000256" key="4">
    <source>
        <dbReference type="ARBA" id="ARBA00023136"/>
    </source>
</evidence>
<keyword evidence="4" id="KW-0472">Membrane</keyword>
<dbReference type="Gene3D" id="1.25.40.390">
    <property type="match status" value="1"/>
</dbReference>
<comment type="similarity">
    <text evidence="2">Belongs to the SusD family.</text>
</comment>
<name>A0A5K7S4R5_9BACT</name>
<dbReference type="Pfam" id="PF07980">
    <property type="entry name" value="SusD_RagB"/>
    <property type="match status" value="1"/>
</dbReference>
<dbReference type="InterPro" id="IPR033985">
    <property type="entry name" value="SusD-like_N"/>
</dbReference>
<keyword evidence="5" id="KW-0998">Cell outer membrane</keyword>
<keyword evidence="9" id="KW-1185">Reference proteome</keyword>
<proteinExistence type="inferred from homology"/>
<dbReference type="SUPFAM" id="SSF48452">
    <property type="entry name" value="TPR-like"/>
    <property type="match status" value="1"/>
</dbReference>
<dbReference type="GO" id="GO:0009279">
    <property type="term" value="C:cell outer membrane"/>
    <property type="evidence" value="ECO:0007669"/>
    <property type="project" value="UniProtKB-SubCell"/>
</dbReference>
<evidence type="ECO:0000256" key="3">
    <source>
        <dbReference type="ARBA" id="ARBA00022729"/>
    </source>
</evidence>
<dbReference type="Proteomes" id="UP001193389">
    <property type="component" value="Chromosome"/>
</dbReference>
<dbReference type="CDD" id="cd08977">
    <property type="entry name" value="SusD"/>
    <property type="match status" value="1"/>
</dbReference>
<dbReference type="Pfam" id="PF14322">
    <property type="entry name" value="SusD-like_3"/>
    <property type="match status" value="1"/>
</dbReference>
<protein>
    <submittedName>
        <fullName evidence="8">Outer membrane protein</fullName>
    </submittedName>
</protein>
<organism evidence="8 9">
    <name type="scientific">Aquipluma nitroreducens</name>
    <dbReference type="NCBI Taxonomy" id="2010828"/>
    <lineage>
        <taxon>Bacteria</taxon>
        <taxon>Pseudomonadati</taxon>
        <taxon>Bacteroidota</taxon>
        <taxon>Bacteroidia</taxon>
        <taxon>Marinilabiliales</taxon>
        <taxon>Prolixibacteraceae</taxon>
        <taxon>Aquipluma</taxon>
    </lineage>
</organism>
<comment type="subcellular location">
    <subcellularLocation>
        <location evidence="1">Cell outer membrane</location>
    </subcellularLocation>
</comment>
<evidence type="ECO:0000313" key="8">
    <source>
        <dbReference type="EMBL" id="BBE16532.1"/>
    </source>
</evidence>
<evidence type="ECO:0000256" key="1">
    <source>
        <dbReference type="ARBA" id="ARBA00004442"/>
    </source>
</evidence>
<dbReference type="InterPro" id="IPR011990">
    <property type="entry name" value="TPR-like_helical_dom_sf"/>
</dbReference>
<evidence type="ECO:0000256" key="5">
    <source>
        <dbReference type="ARBA" id="ARBA00023237"/>
    </source>
</evidence>
<feature type="domain" description="RagB/SusD" evidence="6">
    <location>
        <begin position="327"/>
        <end position="475"/>
    </location>
</feature>
<feature type="domain" description="SusD-like N-terminal" evidence="7">
    <location>
        <begin position="74"/>
        <end position="210"/>
    </location>
</feature>
<dbReference type="InterPro" id="IPR012944">
    <property type="entry name" value="SusD_RagB_dom"/>
</dbReference>
<sequence length="482" mass="52913">MTINSKTALTDDVYYKTQADLQAAVNAVYAPFRELYTGTSATSNGANAAYLMGEMHSDNARFFYQPQFRATVSQEEVANFIHLESNSVSTFKYQRTYSAIANANKVLSTVDKASFTDEALRGNIKGQALCLRAFAYFDLVQYFGPVPLHTEPVTTFDGTALPLASVDEVYKQIINDLNAAVGLLPAKSGQADVGRVTKGTAQMILANVYMVQKNYAVAETLLRSIVTSGEYSLMTNYASIFAPANKNNKESIFEIQYRAGSDGYSSTFCYGMLPYPLSTAAMAALTGTVDAQANTGQAEGFNAPSPDLLAAYETGDSRYDATIGTVANTRGETLPFCKKYLHPHERMNQSNDNWPVYRYAEVLLFLAEALNEQNKPAEALPFLNQVRSRAGLAASTASSQSDVRNAIAKERRIEFAFENKRWLDLVRTGKAVEVIAAFGNKVKANPSAYYYFTGFQLPVAAFADIQLTWPLPAAESLYTPYF</sequence>
<gene>
    <name evidence="8" type="ORF">AQPE_0671</name>
</gene>
<dbReference type="AlphaFoldDB" id="A0A5K7S4R5"/>
<reference evidence="8" key="1">
    <citation type="journal article" date="2020" name="Int. J. Syst. Evol. Microbiol.">
        <title>Aquipluma nitroreducens gen. nov. sp. nov., a novel facultatively anaerobic bacterium isolated from a freshwater lake.</title>
        <authorList>
            <person name="Watanabe M."/>
            <person name="Kojima H."/>
            <person name="Fukui M."/>
        </authorList>
    </citation>
    <scope>NUCLEOTIDE SEQUENCE</scope>
    <source>
        <strain evidence="8">MeG22</strain>
    </source>
</reference>
<dbReference type="KEGG" id="anf:AQPE_0671"/>
<keyword evidence="3" id="KW-0732">Signal</keyword>
<accession>A0A5K7S4R5</accession>
<dbReference type="EMBL" id="AP018694">
    <property type="protein sequence ID" value="BBE16532.1"/>
    <property type="molecule type" value="Genomic_DNA"/>
</dbReference>
<evidence type="ECO:0000259" key="6">
    <source>
        <dbReference type="Pfam" id="PF07980"/>
    </source>
</evidence>
<evidence type="ECO:0000259" key="7">
    <source>
        <dbReference type="Pfam" id="PF14322"/>
    </source>
</evidence>